<evidence type="ECO:0000313" key="2">
    <source>
        <dbReference type="Proteomes" id="UP000005384"/>
    </source>
</evidence>
<sequence length="79" mass="9345">MANYMESPDSVIQNLEDAGCDSETVAQFMELGMEGNRQNQLKLLEQHRKRLLKKVHKNEKRIDCLDYLVFQMNKEEKDK</sequence>
<organism evidence="1 2">
    <name type="scientific">Hungatella hathewayi WAL-18680</name>
    <dbReference type="NCBI Taxonomy" id="742737"/>
    <lineage>
        <taxon>Bacteria</taxon>
        <taxon>Bacillati</taxon>
        <taxon>Bacillota</taxon>
        <taxon>Clostridia</taxon>
        <taxon>Lachnospirales</taxon>
        <taxon>Lachnospiraceae</taxon>
        <taxon>Hungatella</taxon>
    </lineage>
</organism>
<comment type="caution">
    <text evidence="1">The sequence shown here is derived from an EMBL/GenBank/DDBJ whole genome shotgun (WGS) entry which is preliminary data.</text>
</comment>
<dbReference type="Proteomes" id="UP000005384">
    <property type="component" value="Unassembled WGS sequence"/>
</dbReference>
<proteinExistence type="predicted"/>
<gene>
    <name evidence="1" type="ORF">HMPREF9473_04987</name>
</gene>
<dbReference type="RefSeq" id="WP_006782975.1">
    <property type="nucleotide sequence ID" value="NZ_CP040506.1"/>
</dbReference>
<dbReference type="OrthoDB" id="3078708at2"/>
<dbReference type="HOGENOM" id="CLU_184401_0_0_9"/>
<accession>G5INA9</accession>
<name>G5INA9_9FIRM</name>
<reference evidence="1 2" key="1">
    <citation type="submission" date="2011-08" db="EMBL/GenBank/DDBJ databases">
        <title>The Genome Sequence of Clostridium hathewayi WAL-18680.</title>
        <authorList>
            <consortium name="The Broad Institute Genome Sequencing Platform"/>
            <person name="Earl A."/>
            <person name="Ward D."/>
            <person name="Feldgarden M."/>
            <person name="Gevers D."/>
            <person name="Finegold S.M."/>
            <person name="Summanen P.H."/>
            <person name="Molitoris D.R."/>
            <person name="Song M."/>
            <person name="Daigneault M."/>
            <person name="Allen-Vercoe E."/>
            <person name="Young S.K."/>
            <person name="Zeng Q."/>
            <person name="Gargeya S."/>
            <person name="Fitzgerald M."/>
            <person name="Haas B."/>
            <person name="Abouelleil A."/>
            <person name="Alvarado L."/>
            <person name="Arachchi H.M."/>
            <person name="Berlin A."/>
            <person name="Brown A."/>
            <person name="Chapman S.B."/>
            <person name="Chen Z."/>
            <person name="Dunbar C."/>
            <person name="Freedman E."/>
            <person name="Gearin G."/>
            <person name="Gellesch M."/>
            <person name="Goldberg J."/>
            <person name="Griggs A."/>
            <person name="Gujja S."/>
            <person name="Heiman D."/>
            <person name="Howarth C."/>
            <person name="Larson L."/>
            <person name="Lui A."/>
            <person name="MacDonald P.J.P."/>
            <person name="Montmayeur A."/>
            <person name="Murphy C."/>
            <person name="Neiman D."/>
            <person name="Pearson M."/>
            <person name="Priest M."/>
            <person name="Roberts A."/>
            <person name="Saif S."/>
            <person name="Shea T."/>
            <person name="Shenoy N."/>
            <person name="Sisk P."/>
            <person name="Stolte C."/>
            <person name="Sykes S."/>
            <person name="Wortman J."/>
            <person name="Nusbaum C."/>
            <person name="Birren B."/>
        </authorList>
    </citation>
    <scope>NUCLEOTIDE SEQUENCE [LARGE SCALE GENOMIC DNA]</scope>
    <source>
        <strain evidence="1 2">WAL-18680</strain>
    </source>
</reference>
<dbReference type="AlphaFoldDB" id="G5INA9"/>
<protein>
    <submittedName>
        <fullName evidence="1">Uncharacterized protein</fullName>
    </submittedName>
</protein>
<evidence type="ECO:0000313" key="1">
    <source>
        <dbReference type="EMBL" id="EHI57080.1"/>
    </source>
</evidence>
<keyword evidence="2" id="KW-1185">Reference proteome</keyword>
<dbReference type="EMBL" id="ADLN01000127">
    <property type="protein sequence ID" value="EHI57080.1"/>
    <property type="molecule type" value="Genomic_DNA"/>
</dbReference>
<dbReference type="PATRIC" id="fig|742737.3.peg.4972"/>